<accession>A0A834T4T2</accession>
<dbReference type="EMBL" id="JAAIUW010000009">
    <property type="protein sequence ID" value="KAF7815262.1"/>
    <property type="molecule type" value="Genomic_DNA"/>
</dbReference>
<dbReference type="Proteomes" id="UP000634136">
    <property type="component" value="Unassembled WGS sequence"/>
</dbReference>
<feature type="region of interest" description="Disordered" evidence="1">
    <location>
        <begin position="28"/>
        <end position="61"/>
    </location>
</feature>
<reference evidence="2" key="1">
    <citation type="submission" date="2020-09" db="EMBL/GenBank/DDBJ databases">
        <title>Genome-Enabled Discovery of Anthraquinone Biosynthesis in Senna tora.</title>
        <authorList>
            <person name="Kang S.-H."/>
            <person name="Pandey R.P."/>
            <person name="Lee C.-M."/>
            <person name="Sim J.-S."/>
            <person name="Jeong J.-T."/>
            <person name="Choi B.-S."/>
            <person name="Jung M."/>
            <person name="Ginzburg D."/>
            <person name="Zhao K."/>
            <person name="Won S.Y."/>
            <person name="Oh T.-J."/>
            <person name="Yu Y."/>
            <person name="Kim N.-H."/>
            <person name="Lee O.R."/>
            <person name="Lee T.-H."/>
            <person name="Bashyal P."/>
            <person name="Kim T.-S."/>
            <person name="Lee W.-H."/>
            <person name="Kawkins C."/>
            <person name="Kim C.-K."/>
            <person name="Kim J.S."/>
            <person name="Ahn B.O."/>
            <person name="Rhee S.Y."/>
            <person name="Sohng J.K."/>
        </authorList>
    </citation>
    <scope>NUCLEOTIDE SEQUENCE</scope>
    <source>
        <tissue evidence="2">Leaf</tissue>
    </source>
</reference>
<gene>
    <name evidence="2" type="ORF">G2W53_029231</name>
</gene>
<name>A0A834T4T2_9FABA</name>
<evidence type="ECO:0000256" key="1">
    <source>
        <dbReference type="SAM" id="MobiDB-lite"/>
    </source>
</evidence>
<feature type="compositionally biased region" description="Low complexity" evidence="1">
    <location>
        <begin position="34"/>
        <end position="48"/>
    </location>
</feature>
<dbReference type="AlphaFoldDB" id="A0A834T4T2"/>
<evidence type="ECO:0000313" key="3">
    <source>
        <dbReference type="Proteomes" id="UP000634136"/>
    </source>
</evidence>
<sequence>MFVVLSGGVAESLAAEVGREDVFMHRRGKEVAKGSTSDSSSNHSGGDTRSPSKVAFESVPPKEMPLEITVEAITKGETFCFDAEPCIWTQQAYGDKYGNDFVIWRPIDSPLNLENYRFPPRPPSSSLESSSSITASDRGEGDEAAEKEVSSPKGGGNQAVDNASPAP</sequence>
<organism evidence="2 3">
    <name type="scientific">Senna tora</name>
    <dbReference type="NCBI Taxonomy" id="362788"/>
    <lineage>
        <taxon>Eukaryota</taxon>
        <taxon>Viridiplantae</taxon>
        <taxon>Streptophyta</taxon>
        <taxon>Embryophyta</taxon>
        <taxon>Tracheophyta</taxon>
        <taxon>Spermatophyta</taxon>
        <taxon>Magnoliopsida</taxon>
        <taxon>eudicotyledons</taxon>
        <taxon>Gunneridae</taxon>
        <taxon>Pentapetalae</taxon>
        <taxon>rosids</taxon>
        <taxon>fabids</taxon>
        <taxon>Fabales</taxon>
        <taxon>Fabaceae</taxon>
        <taxon>Caesalpinioideae</taxon>
        <taxon>Cassia clade</taxon>
        <taxon>Senna</taxon>
    </lineage>
</organism>
<comment type="caution">
    <text evidence="2">The sequence shown here is derived from an EMBL/GenBank/DDBJ whole genome shotgun (WGS) entry which is preliminary data.</text>
</comment>
<feature type="compositionally biased region" description="Basic and acidic residues" evidence="1">
    <location>
        <begin position="137"/>
        <end position="150"/>
    </location>
</feature>
<proteinExistence type="predicted"/>
<keyword evidence="3" id="KW-1185">Reference proteome</keyword>
<evidence type="ECO:0000313" key="2">
    <source>
        <dbReference type="EMBL" id="KAF7815262.1"/>
    </source>
</evidence>
<feature type="region of interest" description="Disordered" evidence="1">
    <location>
        <begin position="115"/>
        <end position="167"/>
    </location>
</feature>
<protein>
    <submittedName>
        <fullName evidence="2">Uncharacterized protein</fullName>
    </submittedName>
</protein>